<dbReference type="EMBL" id="JBEDNY010000004">
    <property type="protein sequence ID" value="MEZ3164846.1"/>
    <property type="molecule type" value="Genomic_DNA"/>
</dbReference>
<evidence type="ECO:0000313" key="3">
    <source>
        <dbReference type="Proteomes" id="UP001567572"/>
    </source>
</evidence>
<dbReference type="Proteomes" id="UP001567572">
    <property type="component" value="Unassembled WGS sequence"/>
</dbReference>
<name>A0ABD5M3L5_9EURY</name>
<evidence type="ECO:0000313" key="2">
    <source>
        <dbReference type="EMBL" id="MEZ3164846.1"/>
    </source>
</evidence>
<accession>A0ABD5M3L5</accession>
<proteinExistence type="predicted"/>
<feature type="region of interest" description="Disordered" evidence="1">
    <location>
        <begin position="42"/>
        <end position="101"/>
    </location>
</feature>
<feature type="compositionally biased region" description="Low complexity" evidence="1">
    <location>
        <begin position="42"/>
        <end position="52"/>
    </location>
</feature>
<evidence type="ECO:0008006" key="4">
    <source>
        <dbReference type="Google" id="ProtNLM"/>
    </source>
</evidence>
<dbReference type="AlphaFoldDB" id="A0ABD5M3L5"/>
<reference evidence="2 3" key="1">
    <citation type="submission" date="2024-06" db="EMBL/GenBank/DDBJ databases">
        <title>Halorubrum miltondacostae sp. nov., a potential PHA producer isolated from an inland solar saltern in Rio Maior, Portugal.</title>
        <authorList>
            <person name="Albuquerque L."/>
            <person name="Viver T."/>
            <person name="Barroso C."/>
            <person name="Claudino R."/>
            <person name="Galvan M."/>
            <person name="Simoes G."/>
            <person name="Lobo Da Cunha A."/>
            <person name="Egas C."/>
        </authorList>
    </citation>
    <scope>NUCLEOTIDE SEQUENCE [LARGE SCALE GENOMIC DNA]</scope>
    <source>
        <strain evidence="2 3">RMP-11</strain>
    </source>
</reference>
<gene>
    <name evidence="2" type="ORF">ABNG04_13315</name>
</gene>
<evidence type="ECO:0000256" key="1">
    <source>
        <dbReference type="SAM" id="MobiDB-lite"/>
    </source>
</evidence>
<comment type="caution">
    <text evidence="2">The sequence shown here is derived from an EMBL/GenBank/DDBJ whole genome shotgun (WGS) entry which is preliminary data.</text>
</comment>
<sequence length="117" mass="11373">MRLFRLVDDEWTALETTAQGDAVYTVETPGLSYFAVSHADAGASDAENSSSADDSDTGGDGAGAGDGSGTDDDAGSGASGESGEGSDGGAGAPIIEEQTPGFGPLAAVAAALLACRR</sequence>
<keyword evidence="3" id="KW-1185">Reference proteome</keyword>
<feature type="compositionally biased region" description="Gly residues" evidence="1">
    <location>
        <begin position="58"/>
        <end position="68"/>
    </location>
</feature>
<organism evidence="2 3">
    <name type="scientific">Halorubrum miltondacostae</name>
    <dbReference type="NCBI Taxonomy" id="3076378"/>
    <lineage>
        <taxon>Archaea</taxon>
        <taxon>Methanobacteriati</taxon>
        <taxon>Methanobacteriota</taxon>
        <taxon>Stenosarchaea group</taxon>
        <taxon>Halobacteria</taxon>
        <taxon>Halobacteriales</taxon>
        <taxon>Haloferacaceae</taxon>
        <taxon>Halorubrum</taxon>
    </lineage>
</organism>
<dbReference type="RefSeq" id="WP_371162889.1">
    <property type="nucleotide sequence ID" value="NZ_JBEDNX010000016.1"/>
</dbReference>
<protein>
    <recommendedName>
        <fullName evidence="4">PGF-CTERM sorting domain-containing protein</fullName>
    </recommendedName>
</protein>
<feature type="compositionally biased region" description="Gly residues" evidence="1">
    <location>
        <begin position="77"/>
        <end position="91"/>
    </location>
</feature>